<keyword evidence="3" id="KW-0500">Molybdenum</keyword>
<dbReference type="InterPro" id="IPR006311">
    <property type="entry name" value="TAT_signal"/>
</dbReference>
<name>A0A0W8G545_9ZZZZ</name>
<keyword evidence="4" id="KW-0479">Metal-binding</keyword>
<keyword evidence="5" id="KW-0732">Signal</keyword>
<keyword evidence="8" id="KW-0411">Iron-sulfur</keyword>
<dbReference type="Pfam" id="PF00384">
    <property type="entry name" value="Molybdopterin"/>
    <property type="match status" value="1"/>
</dbReference>
<dbReference type="GO" id="GO:0016491">
    <property type="term" value="F:oxidoreductase activity"/>
    <property type="evidence" value="ECO:0007669"/>
    <property type="project" value="UniProtKB-KW"/>
</dbReference>
<dbReference type="InterPro" id="IPR019546">
    <property type="entry name" value="TAT_signal_bac_arc"/>
</dbReference>
<dbReference type="InterPro" id="IPR037946">
    <property type="entry name" value="MopB_CT_Tetrathionate"/>
</dbReference>
<dbReference type="Pfam" id="PF04879">
    <property type="entry name" value="Molybdop_Fe4S4"/>
    <property type="match status" value="1"/>
</dbReference>
<sequence length="1067" mass="116643">MDNGNIKTGGGHPARGRMISRREFMKRAALAGGAAAVGVPGLLGHIQAGAAQAADPDGQARHRPENQIYSVCQQCNTNCGIKVKIVDGRVAKIDGNPYNPWTLAPHLPPNIPLTEAALMEGALCPKGQAGIQTLYDPYRVVKVLKRAGKRGENKWTAIPFEQAVAEVVEGGDLFGEGPVEGLKDICPLRDADIAKNLAADAEAVAQKKMTLEDFKARHADNLKYLIDPDHPDMGFKNNQFVFNWGRLKGGRSDFVQRFCSGLGTNNRHGHTTVCQGSLYFTCKAMSDQFTAGKWTGGSKFYWQGDIANSEFVIFVGANPFEANYGPPLRVPKITNGVAGGYYKYAVIDPRFSKTASRAWKWLPVTSNGVGAAAMYLIRWIIDNERYDARYLANANKAAAKKANEPTWTQTAWLVKVGDNGLPGPFLRGSDLGLPTEKRQDADGKEWEFDAFVAVKDGAPVFFDPNGEDAPATGDLFVDGEVQGIKVKTVLQVYKEAASAKTLAQWAETAGLDEADLAAVAREFTSHGKKAVADIHRGVSQHTSGFYNVLAWMFVNILIGNHDHMGGLCKATTYDASGKKKGQPFDVGKQKVIKPYGIDIIRGGKAFDKTTLFDAFPAKRVWYPFCSDVYQEVVPSIGDAYPYPVKALFLYMGAPVYALPAGHALIDILTDTKKLPLFFASDITIGETSMYADYIFPDATYLERWEFSGSHPSVPFKVFPIRQPAVATLTETVTVYGEKMPITLESVFLGLAEKLKLSNFGPNAFGEGLHLKRQEDLYLRMVANVAFGEKEDGSDTVPAAGSEELAIFEKARRHLPDTVYDAARWKAVVGEALWPHVVHVLNRGGRFQEYAKAYKDGLLVNKYGKLLGIYMENMLKTKNSMTGKPYHHYADYVSGPRDCTGRPLDDAAQGFDLTLLTYKTMVQTKTRTIGNYWLLATCPENHVEINAADAARLGLHPGDKVKVVSPTNPDGVWMVTPDQAKPMIGRVKIIQGIRPGHIAFSLGFGHWANGAGDFEIDGTRVAGDARRTRGIHANAAMRIDPVLKNTGLVDVVAGSAVFYQSQVKLIKV</sequence>
<dbReference type="CDD" id="cd02780">
    <property type="entry name" value="MopB_CT_Tetrathionate_Arsenate-R"/>
    <property type="match status" value="1"/>
</dbReference>
<evidence type="ECO:0000259" key="9">
    <source>
        <dbReference type="PROSITE" id="PS51669"/>
    </source>
</evidence>
<dbReference type="EMBL" id="LNQE01000259">
    <property type="protein sequence ID" value="KUG28094.1"/>
    <property type="molecule type" value="Genomic_DNA"/>
</dbReference>
<dbReference type="PANTHER" id="PTHR43742:SF9">
    <property type="entry name" value="TETRATHIONATE REDUCTASE SUBUNIT A"/>
    <property type="match status" value="1"/>
</dbReference>
<dbReference type="PROSITE" id="PS51318">
    <property type="entry name" value="TAT"/>
    <property type="match status" value="1"/>
</dbReference>
<dbReference type="PANTHER" id="PTHR43742">
    <property type="entry name" value="TRIMETHYLAMINE-N-OXIDE REDUCTASE"/>
    <property type="match status" value="1"/>
</dbReference>
<accession>A0A0W8G545</accession>
<dbReference type="InterPro" id="IPR009010">
    <property type="entry name" value="Asp_de-COase-like_dom_sf"/>
</dbReference>
<dbReference type="InterPro" id="IPR006656">
    <property type="entry name" value="Mopterin_OxRdtase"/>
</dbReference>
<feature type="domain" description="4Fe-4S Mo/W bis-MGD-type" evidence="9">
    <location>
        <begin position="65"/>
        <end position="138"/>
    </location>
</feature>
<evidence type="ECO:0000256" key="6">
    <source>
        <dbReference type="ARBA" id="ARBA00023002"/>
    </source>
</evidence>
<organism evidence="10">
    <name type="scientific">hydrocarbon metagenome</name>
    <dbReference type="NCBI Taxonomy" id="938273"/>
    <lineage>
        <taxon>unclassified sequences</taxon>
        <taxon>metagenomes</taxon>
        <taxon>ecological metagenomes</taxon>
    </lineage>
</organism>
<dbReference type="GO" id="GO:0043546">
    <property type="term" value="F:molybdopterin cofactor binding"/>
    <property type="evidence" value="ECO:0007669"/>
    <property type="project" value="InterPro"/>
</dbReference>
<evidence type="ECO:0000256" key="5">
    <source>
        <dbReference type="ARBA" id="ARBA00022729"/>
    </source>
</evidence>
<comment type="caution">
    <text evidence="10">The sequence shown here is derived from an EMBL/GenBank/DDBJ whole genome shotgun (WGS) entry which is preliminary data.</text>
</comment>
<evidence type="ECO:0000256" key="1">
    <source>
        <dbReference type="ARBA" id="ARBA00010312"/>
    </source>
</evidence>
<reference evidence="10" key="1">
    <citation type="journal article" date="2015" name="Proc. Natl. Acad. Sci. U.S.A.">
        <title>Networks of energetic and metabolic interactions define dynamics in microbial communities.</title>
        <authorList>
            <person name="Embree M."/>
            <person name="Liu J.K."/>
            <person name="Al-Bassam M.M."/>
            <person name="Zengler K."/>
        </authorList>
    </citation>
    <scope>NUCLEOTIDE SEQUENCE</scope>
</reference>
<dbReference type="NCBIfam" id="TIGR01409">
    <property type="entry name" value="TAT_signal_seq"/>
    <property type="match status" value="1"/>
</dbReference>
<dbReference type="InterPro" id="IPR006963">
    <property type="entry name" value="Mopterin_OxRdtase_4Fe-4S_dom"/>
</dbReference>
<dbReference type="Gene3D" id="2.40.40.20">
    <property type="match status" value="1"/>
</dbReference>
<evidence type="ECO:0000313" key="10">
    <source>
        <dbReference type="EMBL" id="KUG28094.1"/>
    </source>
</evidence>
<dbReference type="SUPFAM" id="SSF53706">
    <property type="entry name" value="Formate dehydrogenase/DMSO reductase, domains 1-3"/>
    <property type="match status" value="1"/>
</dbReference>
<dbReference type="GO" id="GO:0051539">
    <property type="term" value="F:4 iron, 4 sulfur cluster binding"/>
    <property type="evidence" value="ECO:0007669"/>
    <property type="project" value="UniProtKB-KW"/>
</dbReference>
<dbReference type="Pfam" id="PF01568">
    <property type="entry name" value="Molydop_binding"/>
    <property type="match status" value="1"/>
</dbReference>
<evidence type="ECO:0000256" key="7">
    <source>
        <dbReference type="ARBA" id="ARBA00023004"/>
    </source>
</evidence>
<dbReference type="PROSITE" id="PS51669">
    <property type="entry name" value="4FE4S_MOW_BIS_MGD"/>
    <property type="match status" value="1"/>
</dbReference>
<dbReference type="InterPro" id="IPR006657">
    <property type="entry name" value="MoPterin_dinucl-bd_dom"/>
</dbReference>
<keyword evidence="2" id="KW-0004">4Fe-4S</keyword>
<keyword evidence="7" id="KW-0408">Iron</keyword>
<dbReference type="Gene3D" id="3.40.50.740">
    <property type="match status" value="1"/>
</dbReference>
<dbReference type="AlphaFoldDB" id="A0A0W8G545"/>
<protein>
    <submittedName>
        <fullName evidence="10">Tetrathionate reductase subunit a</fullName>
    </submittedName>
</protein>
<evidence type="ECO:0000256" key="3">
    <source>
        <dbReference type="ARBA" id="ARBA00022505"/>
    </source>
</evidence>
<evidence type="ECO:0000256" key="4">
    <source>
        <dbReference type="ARBA" id="ARBA00022723"/>
    </source>
</evidence>
<evidence type="ECO:0000256" key="2">
    <source>
        <dbReference type="ARBA" id="ARBA00022485"/>
    </source>
</evidence>
<comment type="similarity">
    <text evidence="1">Belongs to the prokaryotic molybdopterin-containing oxidoreductase family.</text>
</comment>
<dbReference type="SUPFAM" id="SSF50692">
    <property type="entry name" value="ADC-like"/>
    <property type="match status" value="1"/>
</dbReference>
<dbReference type="InterPro" id="IPR050612">
    <property type="entry name" value="Prok_Mopterin_Oxidored"/>
</dbReference>
<proteinExistence type="inferred from homology"/>
<dbReference type="Gene3D" id="3.30.200.210">
    <property type="match status" value="1"/>
</dbReference>
<gene>
    <name evidence="10" type="ORF">ASZ90_002054</name>
</gene>
<evidence type="ECO:0000256" key="8">
    <source>
        <dbReference type="ARBA" id="ARBA00023014"/>
    </source>
</evidence>
<dbReference type="GO" id="GO:0046872">
    <property type="term" value="F:metal ion binding"/>
    <property type="evidence" value="ECO:0007669"/>
    <property type="project" value="UniProtKB-KW"/>
</dbReference>
<dbReference type="SMART" id="SM00926">
    <property type="entry name" value="Molybdop_Fe4S4"/>
    <property type="match status" value="1"/>
</dbReference>
<keyword evidence="6" id="KW-0560">Oxidoreductase</keyword>
<dbReference type="Gene3D" id="3.40.228.10">
    <property type="entry name" value="Dimethylsulfoxide Reductase, domain 2"/>
    <property type="match status" value="1"/>
</dbReference>